<name>A0A8H4R5G8_9AGAR</name>
<dbReference type="InterPro" id="IPR051477">
    <property type="entry name" value="Expansin_CellWall"/>
</dbReference>
<evidence type="ECO:0000313" key="5">
    <source>
        <dbReference type="Proteomes" id="UP000521872"/>
    </source>
</evidence>
<feature type="compositionally biased region" description="Low complexity" evidence="2">
    <location>
        <begin position="234"/>
        <end position="294"/>
    </location>
</feature>
<organism evidence="4 5">
    <name type="scientific">Agrocybe pediades</name>
    <dbReference type="NCBI Taxonomy" id="84607"/>
    <lineage>
        <taxon>Eukaryota</taxon>
        <taxon>Fungi</taxon>
        <taxon>Dikarya</taxon>
        <taxon>Basidiomycota</taxon>
        <taxon>Agaricomycotina</taxon>
        <taxon>Agaricomycetes</taxon>
        <taxon>Agaricomycetidae</taxon>
        <taxon>Agaricales</taxon>
        <taxon>Agaricineae</taxon>
        <taxon>Strophariaceae</taxon>
        <taxon>Agrocybe</taxon>
    </lineage>
</organism>
<feature type="compositionally biased region" description="Pro residues" evidence="2">
    <location>
        <begin position="220"/>
        <end position="233"/>
    </location>
</feature>
<sequence>MRSFTPFLSLLSSFLLLHPYHLFSLDPAAASLTFANAAGLETKNTLSTFVNLKNGSDTLTQMKAQDGDAASTSSNLAEEQRIVPGSQHANRLRRRHGSLSRTFSTSGEESAKLLSLRPGRRAANAQFTNYVTGLGACGTVNVPSDFVVALNAEQWDNGAHCYAPITITIKGKTLHATIVDRCEKCGYNNLDFTDGLFSNWGDPIIDGVLQGEWEYGSGAAPPPKTTAPPPPKPTSTKITSTFVKPTPTSSKIPASSTSIHSSSTSISTGKSASTKASSSTASSSSASATPNSPSDAIQNLELLFSANVGIGGVLMGSLS</sequence>
<dbReference type="SUPFAM" id="SSF50685">
    <property type="entry name" value="Barwin-like endoglucanases"/>
    <property type="match status" value="1"/>
</dbReference>
<feature type="region of interest" description="Disordered" evidence="2">
    <location>
        <begin position="213"/>
        <end position="294"/>
    </location>
</feature>
<dbReference type="Proteomes" id="UP000521872">
    <property type="component" value="Unassembled WGS sequence"/>
</dbReference>
<evidence type="ECO:0000256" key="2">
    <source>
        <dbReference type="SAM" id="MobiDB-lite"/>
    </source>
</evidence>
<comment type="caution">
    <text evidence="4">The sequence shown here is derived from an EMBL/GenBank/DDBJ whole genome shotgun (WGS) entry which is preliminary data.</text>
</comment>
<feature type="chain" id="PRO_5034765452" description="RlpA-like protein double-psi beta-barrel domain-containing protein" evidence="3">
    <location>
        <begin position="31"/>
        <end position="319"/>
    </location>
</feature>
<dbReference type="Gene3D" id="2.40.40.10">
    <property type="entry name" value="RlpA-like domain"/>
    <property type="match status" value="1"/>
</dbReference>
<evidence type="ECO:0008006" key="6">
    <source>
        <dbReference type="Google" id="ProtNLM"/>
    </source>
</evidence>
<evidence type="ECO:0000256" key="3">
    <source>
        <dbReference type="SAM" id="SignalP"/>
    </source>
</evidence>
<keyword evidence="5" id="KW-1185">Reference proteome</keyword>
<dbReference type="InterPro" id="IPR036908">
    <property type="entry name" value="RlpA-like_sf"/>
</dbReference>
<reference evidence="4 5" key="1">
    <citation type="submission" date="2019-12" db="EMBL/GenBank/DDBJ databases">
        <authorList>
            <person name="Floudas D."/>
            <person name="Bentzer J."/>
            <person name="Ahren D."/>
            <person name="Johansson T."/>
            <person name="Persson P."/>
            <person name="Tunlid A."/>
        </authorList>
    </citation>
    <scope>NUCLEOTIDE SEQUENCE [LARGE SCALE GENOMIC DNA]</scope>
    <source>
        <strain evidence="4 5">CBS 102.39</strain>
    </source>
</reference>
<dbReference type="CDD" id="cd22191">
    <property type="entry name" value="DPBB_RlpA_EXP_N-like"/>
    <property type="match status" value="1"/>
</dbReference>
<proteinExistence type="predicted"/>
<dbReference type="PANTHER" id="PTHR31836">
    <property type="match status" value="1"/>
</dbReference>
<protein>
    <recommendedName>
        <fullName evidence="6">RlpA-like protein double-psi beta-barrel domain-containing protein</fullName>
    </recommendedName>
</protein>
<dbReference type="AlphaFoldDB" id="A0A8H4R5G8"/>
<gene>
    <name evidence="4" type="ORF">D9613_001820</name>
</gene>
<accession>A0A8H4R5G8</accession>
<dbReference type="PANTHER" id="PTHR31836:SF28">
    <property type="entry name" value="SRCR DOMAIN-CONTAINING PROTEIN-RELATED"/>
    <property type="match status" value="1"/>
</dbReference>
<dbReference type="EMBL" id="JAACJL010000001">
    <property type="protein sequence ID" value="KAF4623944.1"/>
    <property type="molecule type" value="Genomic_DNA"/>
</dbReference>
<feature type="signal peptide" evidence="3">
    <location>
        <begin position="1"/>
        <end position="30"/>
    </location>
</feature>
<evidence type="ECO:0000313" key="4">
    <source>
        <dbReference type="EMBL" id="KAF4623944.1"/>
    </source>
</evidence>
<evidence type="ECO:0000256" key="1">
    <source>
        <dbReference type="ARBA" id="ARBA00022729"/>
    </source>
</evidence>
<keyword evidence="1 3" id="KW-0732">Signal</keyword>